<gene>
    <name evidence="2" type="ORF">BN000_01552</name>
</gene>
<dbReference type="RefSeq" id="WP_176699684.1">
    <property type="nucleotide sequence ID" value="NZ_CVRB01000001.1"/>
</dbReference>
<proteinExistence type="predicted"/>
<sequence>MVNEDFNQFKKVQQKHLPDYLGSGREQKTGLGDSDYNNQDDTDKAPGATGTK</sequence>
<feature type="region of interest" description="Disordered" evidence="1">
    <location>
        <begin position="1"/>
        <end position="52"/>
    </location>
</feature>
<protein>
    <submittedName>
        <fullName evidence="2">Uncharacterized protein</fullName>
    </submittedName>
</protein>
<organism evidence="2 3">
    <name type="scientific">Neobacillus massiliamazoniensis</name>
    <dbReference type="NCBI Taxonomy" id="1499688"/>
    <lineage>
        <taxon>Bacteria</taxon>
        <taxon>Bacillati</taxon>
        <taxon>Bacillota</taxon>
        <taxon>Bacilli</taxon>
        <taxon>Bacillales</taxon>
        <taxon>Bacillaceae</taxon>
        <taxon>Neobacillus</taxon>
    </lineage>
</organism>
<evidence type="ECO:0000256" key="1">
    <source>
        <dbReference type="SAM" id="MobiDB-lite"/>
    </source>
</evidence>
<keyword evidence="3" id="KW-1185">Reference proteome</keyword>
<dbReference type="Proteomes" id="UP000199087">
    <property type="component" value="Unassembled WGS sequence"/>
</dbReference>
<evidence type="ECO:0000313" key="3">
    <source>
        <dbReference type="Proteomes" id="UP000199087"/>
    </source>
</evidence>
<evidence type="ECO:0000313" key="2">
    <source>
        <dbReference type="EMBL" id="CRK81643.1"/>
    </source>
</evidence>
<name>A0A0U1NUE9_9BACI</name>
<dbReference type="AlphaFoldDB" id="A0A0U1NUE9"/>
<reference evidence="3" key="1">
    <citation type="submission" date="2015-05" db="EMBL/GenBank/DDBJ databases">
        <authorList>
            <person name="Urmite Genomes"/>
        </authorList>
    </citation>
    <scope>NUCLEOTIDE SEQUENCE [LARGE SCALE GENOMIC DNA]</scope>
    <source>
        <strain evidence="3">LF1</strain>
    </source>
</reference>
<dbReference type="EMBL" id="CVRB01000001">
    <property type="protein sequence ID" value="CRK81643.1"/>
    <property type="molecule type" value="Genomic_DNA"/>
</dbReference>
<dbReference type="STRING" id="1499688.BN000_01552"/>
<accession>A0A0U1NUE9</accession>